<dbReference type="GO" id="GO:0031388">
    <property type="term" value="P:organic acid phosphorylation"/>
    <property type="evidence" value="ECO:0007669"/>
    <property type="project" value="UniProtKB-UniRule"/>
</dbReference>
<proteinExistence type="inferred from homology"/>
<dbReference type="NCBIfam" id="TIGR00045">
    <property type="entry name" value="glycerate kinase"/>
    <property type="match status" value="1"/>
</dbReference>
<keyword evidence="3 4" id="KW-0418">Kinase</keyword>
<organism evidence="5 6">
    <name type="scientific">Corynebacterium glyciniphilum AJ 3170</name>
    <dbReference type="NCBI Taxonomy" id="1404245"/>
    <lineage>
        <taxon>Bacteria</taxon>
        <taxon>Bacillati</taxon>
        <taxon>Actinomycetota</taxon>
        <taxon>Actinomycetes</taxon>
        <taxon>Mycobacteriales</taxon>
        <taxon>Corynebacteriaceae</taxon>
        <taxon>Corynebacterium</taxon>
    </lineage>
</organism>
<keyword evidence="2 4" id="KW-0808">Transferase</keyword>
<dbReference type="eggNOG" id="COG1929">
    <property type="taxonomic scope" value="Bacteria"/>
</dbReference>
<dbReference type="PIRSF" id="PIRSF006078">
    <property type="entry name" value="GlxK"/>
    <property type="match status" value="1"/>
</dbReference>
<dbReference type="Gene3D" id="3.90.1510.10">
    <property type="entry name" value="Glycerate kinase, domain 2"/>
    <property type="match status" value="1"/>
</dbReference>
<evidence type="ECO:0000256" key="4">
    <source>
        <dbReference type="PIRNR" id="PIRNR006078"/>
    </source>
</evidence>
<evidence type="ECO:0000256" key="3">
    <source>
        <dbReference type="ARBA" id="ARBA00022777"/>
    </source>
</evidence>
<dbReference type="Pfam" id="PF02595">
    <property type="entry name" value="Gly_kinase"/>
    <property type="match status" value="1"/>
</dbReference>
<dbReference type="AlphaFoldDB" id="X5DTT2"/>
<evidence type="ECO:0000313" key="6">
    <source>
        <dbReference type="Proteomes" id="UP000023703"/>
    </source>
</evidence>
<keyword evidence="6" id="KW-1185">Reference proteome</keyword>
<dbReference type="InterPro" id="IPR018193">
    <property type="entry name" value="Glyc_kinase_flavodox-like_fold"/>
</dbReference>
<sequence>MRFVVAPDSFKESLTSVEAAAAMAAGIHDVDPAAEVVAVPIADGGEGTVLALTSALGGELRTTTVTGPDGTPVDATWGLVPSTSTAVVELAEAAGIHLVPTERRNIWAAGTAGVGELLDHALDAGAATVIVGLGGSVTNDGGLGLLHALGARAVDGDGEEVTPDAAGMARASRLDTSGLDPGWKEVEVVIAGDVTNPLCGPTGAAAVFAPQKGATPEDVRPLDEALGRWAQVLADHGDSDLAEVRETPGAGAAGGTGAALLAVLGARMESGADLLLDLVGFPEVCRGADLVLTGEGSVDVQTGHGKAPAVVAASAAREGVATVAFAGKVSASASDLVPEVFRAVVQISDPAVPVKVSLERGAKNLRVNVADYIRKETQE</sequence>
<dbReference type="Gene3D" id="3.40.50.10350">
    <property type="entry name" value="Glycerate kinase, domain 1"/>
    <property type="match status" value="1"/>
</dbReference>
<evidence type="ECO:0000256" key="2">
    <source>
        <dbReference type="ARBA" id="ARBA00022679"/>
    </source>
</evidence>
<dbReference type="PANTHER" id="PTHR21599">
    <property type="entry name" value="GLYCERATE KINASE"/>
    <property type="match status" value="1"/>
</dbReference>
<dbReference type="InterPro" id="IPR036129">
    <property type="entry name" value="Glycerate_kinase_sf"/>
</dbReference>
<dbReference type="KEGG" id="cgy:CGLY_11195"/>
<name>X5DTT2_9CORY</name>
<evidence type="ECO:0000256" key="1">
    <source>
        <dbReference type="ARBA" id="ARBA00006284"/>
    </source>
</evidence>
<evidence type="ECO:0000313" key="5">
    <source>
        <dbReference type="EMBL" id="AHW64684.1"/>
    </source>
</evidence>
<dbReference type="GO" id="GO:0008887">
    <property type="term" value="F:glycerate kinase activity"/>
    <property type="evidence" value="ECO:0007669"/>
    <property type="project" value="UniProtKB-UniRule"/>
</dbReference>
<dbReference type="OrthoDB" id="9774290at2"/>
<dbReference type="PANTHER" id="PTHR21599:SF0">
    <property type="entry name" value="GLYCERATE KINASE"/>
    <property type="match status" value="1"/>
</dbReference>
<dbReference type="EMBL" id="CP006842">
    <property type="protein sequence ID" value="AHW64684.1"/>
    <property type="molecule type" value="Genomic_DNA"/>
</dbReference>
<reference evidence="5 6" key="1">
    <citation type="journal article" date="2015" name="Int. J. Syst. Evol. Microbiol.">
        <title>Revisiting Corynebacterium glyciniphilum (ex Kubota et al., 1972) sp. nov., nom. rev., isolated from putrefied banana.</title>
        <authorList>
            <person name="Al-Dilaimi A."/>
            <person name="Bednarz H."/>
            <person name="Lomker A."/>
            <person name="Niehaus K."/>
            <person name="Kalinowski J."/>
            <person name="Ruckert C."/>
        </authorList>
    </citation>
    <scope>NUCLEOTIDE SEQUENCE [LARGE SCALE GENOMIC DNA]</scope>
    <source>
        <strain evidence="5">AJ 3170</strain>
    </source>
</reference>
<dbReference type="HOGENOM" id="CLU_028255_0_0_11"/>
<dbReference type="Proteomes" id="UP000023703">
    <property type="component" value="Chromosome"/>
</dbReference>
<gene>
    <name evidence="5" type="primary">glxK</name>
    <name evidence="5" type="ORF">CGLY_11195</name>
</gene>
<dbReference type="EC" id="2.7.1.31" evidence="5"/>
<accession>X5DTT2</accession>
<comment type="similarity">
    <text evidence="1 4">Belongs to the glycerate kinase type-1 family.</text>
</comment>
<dbReference type="InterPro" id="IPR004381">
    <property type="entry name" value="Glycerate_kinase"/>
</dbReference>
<dbReference type="STRING" id="1404245.CGLY_11195"/>
<dbReference type="SUPFAM" id="SSF110738">
    <property type="entry name" value="Glycerate kinase I"/>
    <property type="match status" value="1"/>
</dbReference>
<protein>
    <submittedName>
        <fullName evidence="5">Glycerate kinase</fullName>
        <ecNumber evidence="5">2.7.1.31</ecNumber>
    </submittedName>
</protein>
<dbReference type="InterPro" id="IPR018197">
    <property type="entry name" value="Glycerate_kinase_RE-like"/>
</dbReference>